<dbReference type="AlphaFoldDB" id="A0A1B0Z1N2"/>
<dbReference type="EMBL" id="KT997798">
    <property type="protein sequence ID" value="ANO58102.1"/>
    <property type="molecule type" value="Genomic_DNA"/>
</dbReference>
<sequence>MLILTTFLTSCAGVKTLEIFKKEVPRENLNLDKPTPLELENLRWIIITSKNADEVFKKLEEQGIDPVLWGLTDKDFEMLAKNFARIRNQLKITNDLLDKYKEYYETDVNKKQ</sequence>
<reference evidence="1" key="1">
    <citation type="submission" date="2015-11" db="EMBL/GenBank/DDBJ databases">
        <title>Genomes of Abundant and Widespread Viruses from the Deep Ocean.</title>
        <authorList>
            <person name="Mizuno C.M."/>
            <person name="Ghai R."/>
            <person name="Saghai A."/>
            <person name="Lopez-Garcia P."/>
            <person name="Rodriguez-Valera F."/>
        </authorList>
    </citation>
    <scope>NUCLEOTIDE SEQUENCE</scope>
</reference>
<proteinExistence type="predicted"/>
<accession>A0A1B0Z1N2</accession>
<evidence type="ECO:0000313" key="1">
    <source>
        <dbReference type="EMBL" id="ANO58102.1"/>
    </source>
</evidence>
<organism evidence="1">
    <name type="scientific">uncultured delta proteobacterium</name>
    <dbReference type="NCBI Taxonomy" id="34034"/>
    <lineage>
        <taxon>Bacteria</taxon>
        <taxon>Deltaproteobacteria</taxon>
        <taxon>environmental samples</taxon>
    </lineage>
</organism>
<protein>
    <submittedName>
        <fullName evidence="1">Uncharacterized protein</fullName>
    </submittedName>
</protein>
<name>A0A1B0Z1N2_9DELT</name>